<evidence type="ECO:0000313" key="2">
    <source>
        <dbReference type="EMBL" id="PWA69309.1"/>
    </source>
</evidence>
<dbReference type="AlphaFoldDB" id="A0A2U1N735"/>
<comment type="caution">
    <text evidence="2">The sequence shown here is derived from an EMBL/GenBank/DDBJ whole genome shotgun (WGS) entry which is preliminary data.</text>
</comment>
<protein>
    <recommendedName>
        <fullName evidence="1">HAT C-terminal dimerisation domain-containing protein</fullName>
    </recommendedName>
</protein>
<organism evidence="2 3">
    <name type="scientific">Artemisia annua</name>
    <name type="common">Sweet wormwood</name>
    <dbReference type="NCBI Taxonomy" id="35608"/>
    <lineage>
        <taxon>Eukaryota</taxon>
        <taxon>Viridiplantae</taxon>
        <taxon>Streptophyta</taxon>
        <taxon>Embryophyta</taxon>
        <taxon>Tracheophyta</taxon>
        <taxon>Spermatophyta</taxon>
        <taxon>Magnoliopsida</taxon>
        <taxon>eudicotyledons</taxon>
        <taxon>Gunneridae</taxon>
        <taxon>Pentapetalae</taxon>
        <taxon>asterids</taxon>
        <taxon>campanulids</taxon>
        <taxon>Asterales</taxon>
        <taxon>Asteraceae</taxon>
        <taxon>Asteroideae</taxon>
        <taxon>Anthemideae</taxon>
        <taxon>Artemisiinae</taxon>
        <taxon>Artemisia</taxon>
    </lineage>
</organism>
<sequence length="141" mass="16371">MEPEFQVKEGQNNIYNLLGTNNLIFNAKNQATLKEVITHAFRLSVTLDPKKYFNADDICKLVTKYYPLDFTKQERIEFKLELQHFELDSDPELKNVRSLSALCRGLQKTEKLEMYPLTDRLIRLILTLPVSTATSERAFQG</sequence>
<dbReference type="Proteomes" id="UP000245207">
    <property type="component" value="Unassembled WGS sequence"/>
</dbReference>
<feature type="domain" description="HAT C-terminal dimerisation" evidence="1">
    <location>
        <begin position="113"/>
        <end position="140"/>
    </location>
</feature>
<name>A0A2U1N735_ARTAN</name>
<dbReference type="EMBL" id="PKPP01003469">
    <property type="protein sequence ID" value="PWA69309.1"/>
    <property type="molecule type" value="Genomic_DNA"/>
</dbReference>
<reference evidence="2 3" key="1">
    <citation type="journal article" date="2018" name="Mol. Plant">
        <title>The genome of Artemisia annua provides insight into the evolution of Asteraceae family and artemisinin biosynthesis.</title>
        <authorList>
            <person name="Shen Q."/>
            <person name="Zhang L."/>
            <person name="Liao Z."/>
            <person name="Wang S."/>
            <person name="Yan T."/>
            <person name="Shi P."/>
            <person name="Liu M."/>
            <person name="Fu X."/>
            <person name="Pan Q."/>
            <person name="Wang Y."/>
            <person name="Lv Z."/>
            <person name="Lu X."/>
            <person name="Zhang F."/>
            <person name="Jiang W."/>
            <person name="Ma Y."/>
            <person name="Chen M."/>
            <person name="Hao X."/>
            <person name="Li L."/>
            <person name="Tang Y."/>
            <person name="Lv G."/>
            <person name="Zhou Y."/>
            <person name="Sun X."/>
            <person name="Brodelius P.E."/>
            <person name="Rose J.K.C."/>
            <person name="Tang K."/>
        </authorList>
    </citation>
    <scope>NUCLEOTIDE SEQUENCE [LARGE SCALE GENOMIC DNA]</scope>
    <source>
        <strain evidence="3">cv. Huhao1</strain>
        <tissue evidence="2">Leaf</tissue>
    </source>
</reference>
<gene>
    <name evidence="2" type="ORF">CTI12_AA181750</name>
</gene>
<keyword evidence="3" id="KW-1185">Reference proteome</keyword>
<accession>A0A2U1N735</accession>
<evidence type="ECO:0000259" key="1">
    <source>
        <dbReference type="Pfam" id="PF05699"/>
    </source>
</evidence>
<proteinExistence type="predicted"/>
<evidence type="ECO:0000313" key="3">
    <source>
        <dbReference type="Proteomes" id="UP000245207"/>
    </source>
</evidence>
<dbReference type="Pfam" id="PF05699">
    <property type="entry name" value="Dimer_Tnp_hAT"/>
    <property type="match status" value="1"/>
</dbReference>
<dbReference type="GO" id="GO:0046983">
    <property type="term" value="F:protein dimerization activity"/>
    <property type="evidence" value="ECO:0007669"/>
    <property type="project" value="InterPro"/>
</dbReference>
<dbReference type="InterPro" id="IPR008906">
    <property type="entry name" value="HATC_C_dom"/>
</dbReference>